<dbReference type="EMBL" id="LN853091">
    <property type="protein sequence ID" value="CRY95039.1"/>
    <property type="molecule type" value="Genomic_DNA"/>
</dbReference>
<keyword evidence="2" id="KW-1133">Transmembrane helix</keyword>
<organism evidence="3">
    <name type="scientific">uncultured prokaryote</name>
    <dbReference type="NCBI Taxonomy" id="198431"/>
    <lineage>
        <taxon>unclassified sequences</taxon>
        <taxon>environmental samples</taxon>
    </lineage>
</organism>
<evidence type="ECO:0000313" key="3">
    <source>
        <dbReference type="EMBL" id="CRY95039.1"/>
    </source>
</evidence>
<feature type="coiled-coil region" evidence="1">
    <location>
        <begin position="13"/>
        <end position="50"/>
    </location>
</feature>
<accession>A0A0H5Q0V4</accession>
<keyword evidence="1" id="KW-0175">Coiled coil</keyword>
<feature type="transmembrane region" description="Helical" evidence="2">
    <location>
        <begin position="145"/>
        <end position="165"/>
    </location>
</feature>
<keyword evidence="3" id="KW-0614">Plasmid</keyword>
<geneLocation type="plasmid" evidence="3">
    <name>pRGRH0449</name>
</geneLocation>
<evidence type="ECO:0000256" key="2">
    <source>
        <dbReference type="SAM" id="Phobius"/>
    </source>
</evidence>
<dbReference type="AlphaFoldDB" id="A0A0H5Q0V4"/>
<reference evidence="3" key="1">
    <citation type="submission" date="2015-06" db="EMBL/GenBank/DDBJ databases">
        <authorList>
            <person name="Joergensen T."/>
        </authorList>
    </citation>
    <scope>NUCLEOTIDE SEQUENCE</scope>
    <source>
        <plasmid evidence="3">pRGRH0449</plasmid>
    </source>
</reference>
<name>A0A0H5Q0V4_9ZZZZ</name>
<keyword evidence="2" id="KW-0472">Membrane</keyword>
<keyword evidence="2" id="KW-0812">Transmembrane</keyword>
<protein>
    <submittedName>
        <fullName evidence="3">Uncharacterized protein</fullName>
    </submittedName>
</protein>
<proteinExistence type="predicted"/>
<sequence length="226" mass="26162">MELKEEFKNIPKKEEKQEEVEKIEDLKRQIFELKKIIELQAEQIDNLKDDISILVGVFKKYDLVFSEKIETFTQQAKDLKLGSEELKKGMKAGIKEGAKEIIEDSTQSSLKSILESITTATDKANKKIEETGDSLAGKISLWDRLNVILVFAVAVIIILGIFFGWQFRGLRKETNERLYNMEQIQGRLSDLTTGEGKYWYSERDKKAYFGKIDDIKKNKENEKVKK</sequence>
<evidence type="ECO:0000256" key="1">
    <source>
        <dbReference type="SAM" id="Coils"/>
    </source>
</evidence>
<reference evidence="3" key="2">
    <citation type="submission" date="2015-07" db="EMBL/GenBank/DDBJ databases">
        <title>Plasmids, circular viruses and viroids from rat gut.</title>
        <authorList>
            <person name="Jorgensen T.J."/>
            <person name="Hansen M.A."/>
            <person name="Xu Z."/>
            <person name="Tabak M.A."/>
            <person name="Sorensen S.J."/>
            <person name="Hansen L.H."/>
        </authorList>
    </citation>
    <scope>NUCLEOTIDE SEQUENCE</scope>
    <source>
        <plasmid evidence="3">pRGRH0449</plasmid>
    </source>
</reference>